<accession>A0ABW2JHE9</accession>
<sequence length="135" mass="14705">MTSDPSIPGPGTRLLTEQLGLADPLAELAAHHPPGEHLQRLARALGQTAVDLDAAYTRARQAGSILRDLRAQRDIRHLVDEIAAVAQELERELVRFDVIDTALIRLLAVYLDLTKETERTAAGGSPARREACRPA</sequence>
<dbReference type="EMBL" id="JBHTCF010000004">
    <property type="protein sequence ID" value="MFC7305114.1"/>
    <property type="molecule type" value="Genomic_DNA"/>
</dbReference>
<evidence type="ECO:0000313" key="2">
    <source>
        <dbReference type="Proteomes" id="UP001596523"/>
    </source>
</evidence>
<name>A0ABW2JHE9_9ACTN</name>
<dbReference type="RefSeq" id="WP_381830211.1">
    <property type="nucleotide sequence ID" value="NZ_JBHTCF010000004.1"/>
</dbReference>
<dbReference type="Proteomes" id="UP001596523">
    <property type="component" value="Unassembled WGS sequence"/>
</dbReference>
<comment type="caution">
    <text evidence="1">The sequence shown here is derived from an EMBL/GenBank/DDBJ whole genome shotgun (WGS) entry which is preliminary data.</text>
</comment>
<proteinExistence type="predicted"/>
<reference evidence="2" key="1">
    <citation type="journal article" date="2019" name="Int. J. Syst. Evol. Microbiol.">
        <title>The Global Catalogue of Microorganisms (GCM) 10K type strain sequencing project: providing services to taxonomists for standard genome sequencing and annotation.</title>
        <authorList>
            <consortium name="The Broad Institute Genomics Platform"/>
            <consortium name="The Broad Institute Genome Sequencing Center for Infectious Disease"/>
            <person name="Wu L."/>
            <person name="Ma J."/>
        </authorList>
    </citation>
    <scope>NUCLEOTIDE SEQUENCE [LARGE SCALE GENOMIC DNA]</scope>
    <source>
        <strain evidence="2">SYNS20</strain>
    </source>
</reference>
<gene>
    <name evidence="1" type="ORF">ACFQVC_12895</name>
</gene>
<protein>
    <recommendedName>
        <fullName evidence="3">Phosphoenolpyruvate carboxylase</fullName>
    </recommendedName>
</protein>
<evidence type="ECO:0000313" key="1">
    <source>
        <dbReference type="EMBL" id="MFC7305114.1"/>
    </source>
</evidence>
<keyword evidence="2" id="KW-1185">Reference proteome</keyword>
<evidence type="ECO:0008006" key="3">
    <source>
        <dbReference type="Google" id="ProtNLM"/>
    </source>
</evidence>
<organism evidence="1 2">
    <name type="scientific">Streptomyces monticola</name>
    <dbReference type="NCBI Taxonomy" id="2666263"/>
    <lineage>
        <taxon>Bacteria</taxon>
        <taxon>Bacillati</taxon>
        <taxon>Actinomycetota</taxon>
        <taxon>Actinomycetes</taxon>
        <taxon>Kitasatosporales</taxon>
        <taxon>Streptomycetaceae</taxon>
        <taxon>Streptomyces</taxon>
    </lineage>
</organism>